<comment type="caution">
    <text evidence="2">The sequence shown here is derived from an EMBL/GenBank/DDBJ whole genome shotgun (WGS) entry which is preliminary data.</text>
</comment>
<feature type="compositionally biased region" description="Pro residues" evidence="1">
    <location>
        <begin position="30"/>
        <end position="41"/>
    </location>
</feature>
<feature type="region of interest" description="Disordered" evidence="1">
    <location>
        <begin position="1"/>
        <end position="59"/>
    </location>
</feature>
<proteinExistence type="predicted"/>
<sequence length="59" mass="5937">RADVEADDDGLRRCRQVDVRPAPVEEAPAPAAPPAEAPAPAPAEAVATPAADPAATPAW</sequence>
<evidence type="ECO:0000256" key="1">
    <source>
        <dbReference type="SAM" id="MobiDB-lite"/>
    </source>
</evidence>
<evidence type="ECO:0000313" key="2">
    <source>
        <dbReference type="EMBL" id="MDA0181733.1"/>
    </source>
</evidence>
<feature type="non-terminal residue" evidence="2">
    <location>
        <position position="1"/>
    </location>
</feature>
<feature type="compositionally biased region" description="Basic and acidic residues" evidence="1">
    <location>
        <begin position="1"/>
        <end position="18"/>
    </location>
</feature>
<dbReference type="AlphaFoldDB" id="A0A9X3N8H3"/>
<name>A0A9X3N8H3_9ACTN</name>
<protein>
    <submittedName>
        <fullName evidence="2">Uncharacterized protein</fullName>
    </submittedName>
</protein>
<evidence type="ECO:0000313" key="3">
    <source>
        <dbReference type="Proteomes" id="UP001147653"/>
    </source>
</evidence>
<feature type="compositionally biased region" description="Low complexity" evidence="1">
    <location>
        <begin position="42"/>
        <end position="59"/>
    </location>
</feature>
<dbReference type="RefSeq" id="WP_270026082.1">
    <property type="nucleotide sequence ID" value="NZ_JAPDDP010000026.1"/>
</dbReference>
<reference evidence="2" key="1">
    <citation type="submission" date="2022-10" db="EMBL/GenBank/DDBJ databases">
        <title>The WGS of Solirubrobacter phytolaccae KCTC 29190.</title>
        <authorList>
            <person name="Jiang Z."/>
        </authorList>
    </citation>
    <scope>NUCLEOTIDE SEQUENCE</scope>
    <source>
        <strain evidence="2">KCTC 29190</strain>
    </source>
</reference>
<dbReference type="Proteomes" id="UP001147653">
    <property type="component" value="Unassembled WGS sequence"/>
</dbReference>
<organism evidence="2 3">
    <name type="scientific">Solirubrobacter phytolaccae</name>
    <dbReference type="NCBI Taxonomy" id="1404360"/>
    <lineage>
        <taxon>Bacteria</taxon>
        <taxon>Bacillati</taxon>
        <taxon>Actinomycetota</taxon>
        <taxon>Thermoleophilia</taxon>
        <taxon>Solirubrobacterales</taxon>
        <taxon>Solirubrobacteraceae</taxon>
        <taxon>Solirubrobacter</taxon>
    </lineage>
</organism>
<accession>A0A9X3N8H3</accession>
<gene>
    <name evidence="2" type="ORF">OJ997_15620</name>
</gene>
<dbReference type="EMBL" id="JAPDDP010000026">
    <property type="protein sequence ID" value="MDA0181733.1"/>
    <property type="molecule type" value="Genomic_DNA"/>
</dbReference>
<keyword evidence="3" id="KW-1185">Reference proteome</keyword>